<evidence type="ECO:0000259" key="1">
    <source>
        <dbReference type="PROSITE" id="PS50994"/>
    </source>
</evidence>
<dbReference type="InterPro" id="IPR036397">
    <property type="entry name" value="RNaseH_sf"/>
</dbReference>
<dbReference type="PROSITE" id="PS50994">
    <property type="entry name" value="INTEGRASE"/>
    <property type="match status" value="1"/>
</dbReference>
<name>A0A9Q0IX54_9TELE</name>
<protein>
    <recommendedName>
        <fullName evidence="1">Integrase catalytic domain-containing protein</fullName>
    </recommendedName>
</protein>
<sequence length="86" mass="9186">MTVVCILSGMSAGEPTGQPESATATPTTYRGPVQTARYAFVIVDNATRYPEGVPLRSISAKSVAQVLFQLIFRVGIPKEILTEQGT</sequence>
<dbReference type="SUPFAM" id="SSF53098">
    <property type="entry name" value="Ribonuclease H-like"/>
    <property type="match status" value="1"/>
</dbReference>
<organism evidence="2 3">
    <name type="scientific">Muraenolepis orangiensis</name>
    <name type="common">Patagonian moray cod</name>
    <dbReference type="NCBI Taxonomy" id="630683"/>
    <lineage>
        <taxon>Eukaryota</taxon>
        <taxon>Metazoa</taxon>
        <taxon>Chordata</taxon>
        <taxon>Craniata</taxon>
        <taxon>Vertebrata</taxon>
        <taxon>Euteleostomi</taxon>
        <taxon>Actinopterygii</taxon>
        <taxon>Neopterygii</taxon>
        <taxon>Teleostei</taxon>
        <taxon>Neoteleostei</taxon>
        <taxon>Acanthomorphata</taxon>
        <taxon>Zeiogadaria</taxon>
        <taxon>Gadariae</taxon>
        <taxon>Gadiformes</taxon>
        <taxon>Muraenolepidoidei</taxon>
        <taxon>Muraenolepididae</taxon>
        <taxon>Muraenolepis</taxon>
    </lineage>
</organism>
<reference evidence="2" key="1">
    <citation type="submission" date="2022-07" db="EMBL/GenBank/DDBJ databases">
        <title>Chromosome-level genome of Muraenolepis orangiensis.</title>
        <authorList>
            <person name="Kim J."/>
        </authorList>
    </citation>
    <scope>NUCLEOTIDE SEQUENCE</scope>
    <source>
        <strain evidence="2">KU_S4_2022</strain>
        <tissue evidence="2">Muscle</tissue>
    </source>
</reference>
<dbReference type="InterPro" id="IPR001584">
    <property type="entry name" value="Integrase_cat-core"/>
</dbReference>
<evidence type="ECO:0000313" key="3">
    <source>
        <dbReference type="Proteomes" id="UP001148018"/>
    </source>
</evidence>
<dbReference type="EMBL" id="JANIIK010000034">
    <property type="protein sequence ID" value="KAJ3614394.1"/>
    <property type="molecule type" value="Genomic_DNA"/>
</dbReference>
<dbReference type="AlphaFoldDB" id="A0A9Q0IX54"/>
<dbReference type="Gene3D" id="3.30.420.10">
    <property type="entry name" value="Ribonuclease H-like superfamily/Ribonuclease H"/>
    <property type="match status" value="1"/>
</dbReference>
<gene>
    <name evidence="2" type="ORF">NHX12_017968</name>
</gene>
<comment type="caution">
    <text evidence="2">The sequence shown here is derived from an EMBL/GenBank/DDBJ whole genome shotgun (WGS) entry which is preliminary data.</text>
</comment>
<dbReference type="InterPro" id="IPR012337">
    <property type="entry name" value="RNaseH-like_sf"/>
</dbReference>
<dbReference type="GO" id="GO:0003676">
    <property type="term" value="F:nucleic acid binding"/>
    <property type="evidence" value="ECO:0007669"/>
    <property type="project" value="InterPro"/>
</dbReference>
<evidence type="ECO:0000313" key="2">
    <source>
        <dbReference type="EMBL" id="KAJ3614394.1"/>
    </source>
</evidence>
<dbReference type="OrthoDB" id="10000497at2759"/>
<accession>A0A9Q0IX54</accession>
<dbReference type="GO" id="GO:0015074">
    <property type="term" value="P:DNA integration"/>
    <property type="evidence" value="ECO:0007669"/>
    <property type="project" value="InterPro"/>
</dbReference>
<dbReference type="Proteomes" id="UP001148018">
    <property type="component" value="Unassembled WGS sequence"/>
</dbReference>
<keyword evidence="3" id="KW-1185">Reference proteome</keyword>
<feature type="domain" description="Integrase catalytic" evidence="1">
    <location>
        <begin position="11"/>
        <end position="86"/>
    </location>
</feature>
<proteinExistence type="predicted"/>